<feature type="chain" id="PRO_5046882383" evidence="2">
    <location>
        <begin position="29"/>
        <end position="199"/>
    </location>
</feature>
<dbReference type="RefSeq" id="WP_174545337.1">
    <property type="nucleotide sequence ID" value="NZ_CP136137.1"/>
</dbReference>
<evidence type="ECO:0000256" key="2">
    <source>
        <dbReference type="SAM" id="SignalP"/>
    </source>
</evidence>
<feature type="transmembrane region" description="Helical" evidence="1">
    <location>
        <begin position="44"/>
        <end position="63"/>
    </location>
</feature>
<evidence type="ECO:0000256" key="1">
    <source>
        <dbReference type="SAM" id="Phobius"/>
    </source>
</evidence>
<evidence type="ECO:0000313" key="3">
    <source>
        <dbReference type="EMBL" id="WYY08169.1"/>
    </source>
</evidence>
<sequence length="199" mass="20409">MTTRRRALMFGLTAGIAAVLSAPGIAHAGDIDIVAEGSSGGVSAWWWMLLLLLPVAVLILATVRGRGEYDFTTYTPATGPGFPAVSSERSARLAALASGRASSAAEAIAHAEALAEAAARPVRPGARVPSEGGAVPLPIGASRPLLEDGMRAPDGYEIKAVVESGRYHRPTDADYAAVKPDLWFATAPTAESAGFTAVG</sequence>
<keyword evidence="2" id="KW-0732">Signal</keyword>
<keyword evidence="1" id="KW-0472">Membrane</keyword>
<evidence type="ECO:0000313" key="4">
    <source>
        <dbReference type="Proteomes" id="UP001479933"/>
    </source>
</evidence>
<organism evidence="3 4">
    <name type="scientific">Gordonia hydrophobica</name>
    <dbReference type="NCBI Taxonomy" id="40516"/>
    <lineage>
        <taxon>Bacteria</taxon>
        <taxon>Bacillati</taxon>
        <taxon>Actinomycetota</taxon>
        <taxon>Actinomycetes</taxon>
        <taxon>Mycobacteriales</taxon>
        <taxon>Gordoniaceae</taxon>
        <taxon>Gordonia</taxon>
    </lineage>
</organism>
<name>A0ABZ2U5L2_9ACTN</name>
<accession>A0ABZ2U5L2</accession>
<keyword evidence="1" id="KW-0812">Transmembrane</keyword>
<dbReference type="Proteomes" id="UP001479933">
    <property type="component" value="Chromosome"/>
</dbReference>
<reference evidence="3 4" key="1">
    <citation type="journal article" date="2023" name="Virus Evol.">
        <title>Computational host range prediction-The good, the bad, and the ugly.</title>
        <authorList>
            <person name="Howell A.A."/>
            <person name="Versoza C.J."/>
            <person name="Pfeifer S.P."/>
        </authorList>
    </citation>
    <scope>NUCLEOTIDE SEQUENCE [LARGE SCALE GENOMIC DNA]</scope>
    <source>
        <strain evidence="3 4">1610/1b</strain>
    </source>
</reference>
<dbReference type="EMBL" id="CP136137">
    <property type="protein sequence ID" value="WYY08169.1"/>
    <property type="molecule type" value="Genomic_DNA"/>
</dbReference>
<dbReference type="InterPro" id="IPR006311">
    <property type="entry name" value="TAT_signal"/>
</dbReference>
<gene>
    <name evidence="3" type="ORF">RVF87_03560</name>
</gene>
<proteinExistence type="predicted"/>
<feature type="signal peptide" evidence="2">
    <location>
        <begin position="1"/>
        <end position="28"/>
    </location>
</feature>
<keyword evidence="4" id="KW-1185">Reference proteome</keyword>
<keyword evidence="1" id="KW-1133">Transmembrane helix</keyword>
<protein>
    <submittedName>
        <fullName evidence="3">Uncharacterized protein</fullName>
    </submittedName>
</protein>
<dbReference type="PROSITE" id="PS51318">
    <property type="entry name" value="TAT"/>
    <property type="match status" value="1"/>
</dbReference>